<dbReference type="Ensembl" id="ENSCABT00000004403.1">
    <property type="protein sequence ID" value="ENSCABP00000004053.1"/>
    <property type="gene ID" value="ENSCABG00000003066.1"/>
</dbReference>
<sequence length="131" mass="14931">MEKRWPPCALYLFILTYRVAGQLEGTIINPEAVRAFPGNDVTLECSILSADWIHLTQTQWSKIDDTPPSRIAVYNPMYGITYLPFSKTSYNYSWNLYLRNVSLSLSGQYECAFVLYCCCLDRLLSLGLAVV</sequence>
<reference evidence="2" key="1">
    <citation type="submission" date="2025-08" db="UniProtKB">
        <authorList>
            <consortium name="Ensembl"/>
        </authorList>
    </citation>
    <scope>IDENTIFICATION</scope>
</reference>
<keyword evidence="1" id="KW-0732">Signal</keyword>
<dbReference type="Gene3D" id="2.60.40.10">
    <property type="entry name" value="Immunoglobulins"/>
    <property type="match status" value="1"/>
</dbReference>
<dbReference type="PANTHER" id="PTHR15317:SF1">
    <property type="entry name" value="T-CELL SURFACE PROTEIN TACTILE"/>
    <property type="match status" value="1"/>
</dbReference>
<keyword evidence="3" id="KW-1185">Reference proteome</keyword>
<accession>A0A8C0G9Y9</accession>
<evidence type="ECO:0000313" key="3">
    <source>
        <dbReference type="Proteomes" id="UP000694404"/>
    </source>
</evidence>
<protein>
    <recommendedName>
        <fullName evidence="4">Ig-like domain-containing protein</fullName>
    </recommendedName>
</protein>
<dbReference type="GO" id="GO:0007160">
    <property type="term" value="P:cell-matrix adhesion"/>
    <property type="evidence" value="ECO:0007669"/>
    <property type="project" value="TreeGrafter"/>
</dbReference>
<dbReference type="InterPro" id="IPR042381">
    <property type="entry name" value="CD96"/>
</dbReference>
<dbReference type="InterPro" id="IPR013783">
    <property type="entry name" value="Ig-like_fold"/>
</dbReference>
<dbReference type="Proteomes" id="UP000694404">
    <property type="component" value="Unplaced"/>
</dbReference>
<dbReference type="InterPro" id="IPR036179">
    <property type="entry name" value="Ig-like_dom_sf"/>
</dbReference>
<proteinExistence type="predicted"/>
<feature type="signal peptide" evidence="1">
    <location>
        <begin position="1"/>
        <end position="21"/>
    </location>
</feature>
<dbReference type="PANTHER" id="PTHR15317">
    <property type="entry name" value="T-CELL SURFACE PROTEIN TACTILE"/>
    <property type="match status" value="1"/>
</dbReference>
<reference evidence="2" key="2">
    <citation type="submission" date="2025-09" db="UniProtKB">
        <authorList>
            <consortium name="Ensembl"/>
        </authorList>
    </citation>
    <scope>IDENTIFICATION</scope>
</reference>
<feature type="chain" id="PRO_5034820942" description="Ig-like domain-containing protein" evidence="1">
    <location>
        <begin position="22"/>
        <end position="131"/>
    </location>
</feature>
<dbReference type="GeneTree" id="ENSGT00960000189437"/>
<dbReference type="GO" id="GO:0006954">
    <property type="term" value="P:inflammatory response"/>
    <property type="evidence" value="ECO:0007669"/>
    <property type="project" value="TreeGrafter"/>
</dbReference>
<dbReference type="SUPFAM" id="SSF48726">
    <property type="entry name" value="Immunoglobulin"/>
    <property type="match status" value="1"/>
</dbReference>
<organism evidence="2 3">
    <name type="scientific">Chelonoidis abingdonii</name>
    <name type="common">Abingdon island giant tortoise</name>
    <name type="synonym">Testudo abingdonii</name>
    <dbReference type="NCBI Taxonomy" id="106734"/>
    <lineage>
        <taxon>Eukaryota</taxon>
        <taxon>Metazoa</taxon>
        <taxon>Chordata</taxon>
        <taxon>Craniata</taxon>
        <taxon>Vertebrata</taxon>
        <taxon>Euteleostomi</taxon>
        <taxon>Archelosauria</taxon>
        <taxon>Testudinata</taxon>
        <taxon>Testudines</taxon>
        <taxon>Cryptodira</taxon>
        <taxon>Durocryptodira</taxon>
        <taxon>Testudinoidea</taxon>
        <taxon>Testudinidae</taxon>
        <taxon>Chelonoidis</taxon>
    </lineage>
</organism>
<evidence type="ECO:0000313" key="2">
    <source>
        <dbReference type="Ensembl" id="ENSCABP00000004053.1"/>
    </source>
</evidence>
<name>A0A8C0G9Y9_CHEAB</name>
<evidence type="ECO:0000256" key="1">
    <source>
        <dbReference type="SAM" id="SignalP"/>
    </source>
</evidence>
<evidence type="ECO:0008006" key="4">
    <source>
        <dbReference type="Google" id="ProtNLM"/>
    </source>
</evidence>
<dbReference type="AlphaFoldDB" id="A0A8C0G9Y9"/>